<comment type="caution">
    <text evidence="1">The sequence shown here is derived from an EMBL/GenBank/DDBJ whole genome shotgun (WGS) entry which is preliminary data.</text>
</comment>
<accession>A0A5B0EH38</accession>
<dbReference type="InterPro" id="IPR021456">
    <property type="entry name" value="DUF3107"/>
</dbReference>
<dbReference type="RefSeq" id="WP_007269966.1">
    <property type="nucleotide sequence ID" value="NZ_JBITUG010000006.1"/>
</dbReference>
<dbReference type="Proteomes" id="UP000323856">
    <property type="component" value="Unassembled WGS sequence"/>
</dbReference>
<sequence>MDVRIGIQNVAREIVIESAENAEELAKRVSDALAAGGELRLTDSKGRLMLVPVAGIAYVEIGVEEPRRVGFAH</sequence>
<evidence type="ECO:0000313" key="1">
    <source>
        <dbReference type="EMBL" id="KAA0977996.1"/>
    </source>
</evidence>
<dbReference type="AlphaFoldDB" id="A0A5B0EH38"/>
<dbReference type="EMBL" id="VOBL01000005">
    <property type="protein sequence ID" value="KAA0977996.1"/>
    <property type="molecule type" value="Genomic_DNA"/>
</dbReference>
<dbReference type="Pfam" id="PF11305">
    <property type="entry name" value="DUF3107"/>
    <property type="match status" value="1"/>
</dbReference>
<protein>
    <submittedName>
        <fullName evidence="1">DUF3107 domain-containing protein</fullName>
    </submittedName>
</protein>
<reference evidence="1 2" key="1">
    <citation type="submission" date="2019-07" db="EMBL/GenBank/DDBJ databases">
        <title>Analysis of the biochemical properties, biological activity and biotechnological potential of siderophores and biosurfactants produced by Antarctic psychrotolerant bacteria.</title>
        <authorList>
            <person name="Styczynski M."/>
            <person name="Krucon T."/>
            <person name="Decewicz P."/>
            <person name="Dziewit L."/>
        </authorList>
    </citation>
    <scope>NUCLEOTIDE SEQUENCE [LARGE SCALE GENOMIC DNA]</scope>
    <source>
        <strain evidence="1 2">ANT_H27</strain>
    </source>
</reference>
<proteinExistence type="predicted"/>
<name>A0A5B0EH38_9MICC</name>
<evidence type="ECO:0000313" key="2">
    <source>
        <dbReference type="Proteomes" id="UP000323856"/>
    </source>
</evidence>
<organism evidence="1 2">
    <name type="scientific">Paeniglutamicibacter gangotriensis</name>
    <dbReference type="NCBI Taxonomy" id="254787"/>
    <lineage>
        <taxon>Bacteria</taxon>
        <taxon>Bacillati</taxon>
        <taxon>Actinomycetota</taxon>
        <taxon>Actinomycetes</taxon>
        <taxon>Micrococcales</taxon>
        <taxon>Micrococcaceae</taxon>
        <taxon>Paeniglutamicibacter</taxon>
    </lineage>
</organism>
<gene>
    <name evidence="1" type="ORF">FQ154_07010</name>
</gene>
<dbReference type="OrthoDB" id="3268468at2"/>